<dbReference type="AlphaFoldDB" id="A0A3B0S0K9"/>
<gene>
    <name evidence="2" type="ORF">MNBD_ALPHA02-1402</name>
</gene>
<proteinExistence type="predicted"/>
<dbReference type="Gene3D" id="3.30.1330.30">
    <property type="match status" value="1"/>
</dbReference>
<dbReference type="SUPFAM" id="SSF55315">
    <property type="entry name" value="L30e-like"/>
    <property type="match status" value="1"/>
</dbReference>
<dbReference type="Gene3D" id="3.30.1230.10">
    <property type="entry name" value="YlxR-like"/>
    <property type="match status" value="1"/>
</dbReference>
<dbReference type="Pfam" id="PF04296">
    <property type="entry name" value="YlxR"/>
    <property type="match status" value="1"/>
</dbReference>
<protein>
    <submittedName>
        <fullName evidence="2">COG2740: Predicted nucleic-acid-binding protein implicated in transcription termination / ribosomal protein L7Ae family protein</fullName>
    </submittedName>
</protein>
<reference evidence="2" key="1">
    <citation type="submission" date="2018-06" db="EMBL/GenBank/DDBJ databases">
        <authorList>
            <person name="Zhirakovskaya E."/>
        </authorList>
    </citation>
    <scope>NUCLEOTIDE SEQUENCE</scope>
</reference>
<sequence>MTKNIRQKKTRERKCLVSGKTFAAHEMIRFVMDPQGRVVPDVAAKLPGRGGWILADRATLETAVKKKTFVRFGHRALMSPSRKTTDVEDLDGMEKEPVTGRRTQVLVDDDLLETVTRLLGQRCLNYLGLVNRAGLLVSGFEKVRALLKAGKCRALVTAKDAAEDGRRKIFSGTGNVLDKLRMIDMFTREELGQTLGLSNAVHVALLPGGMTESFLNEFSRYEGVVMR</sequence>
<dbReference type="EMBL" id="UOED01000042">
    <property type="protein sequence ID" value="VAV89065.1"/>
    <property type="molecule type" value="Genomic_DNA"/>
</dbReference>
<dbReference type="PANTHER" id="PTHR34215">
    <property type="entry name" value="BLL0784 PROTEIN"/>
    <property type="match status" value="1"/>
</dbReference>
<dbReference type="SUPFAM" id="SSF64376">
    <property type="entry name" value="YlxR-like"/>
    <property type="match status" value="1"/>
</dbReference>
<keyword evidence="2" id="KW-0689">Ribosomal protein</keyword>
<dbReference type="InterPro" id="IPR035931">
    <property type="entry name" value="YlxR-like_sf"/>
</dbReference>
<name>A0A3B0S0K9_9ZZZZ</name>
<dbReference type="PANTHER" id="PTHR34215:SF1">
    <property type="entry name" value="YLXR DOMAIN-CONTAINING PROTEIN"/>
    <property type="match status" value="1"/>
</dbReference>
<organism evidence="2">
    <name type="scientific">hydrothermal vent metagenome</name>
    <dbReference type="NCBI Taxonomy" id="652676"/>
    <lineage>
        <taxon>unclassified sequences</taxon>
        <taxon>metagenomes</taxon>
        <taxon>ecological metagenomes</taxon>
    </lineage>
</organism>
<feature type="domain" description="YlxR" evidence="1">
    <location>
        <begin position="13"/>
        <end position="71"/>
    </location>
</feature>
<accession>A0A3B0S0K9</accession>
<dbReference type="InterPro" id="IPR029064">
    <property type="entry name" value="Ribosomal_eL30-like_sf"/>
</dbReference>
<dbReference type="GO" id="GO:0005840">
    <property type="term" value="C:ribosome"/>
    <property type="evidence" value="ECO:0007669"/>
    <property type="project" value="UniProtKB-KW"/>
</dbReference>
<dbReference type="InterPro" id="IPR037465">
    <property type="entry name" value="YlxR"/>
</dbReference>
<keyword evidence="2" id="KW-0687">Ribonucleoprotein</keyword>
<evidence type="ECO:0000313" key="2">
    <source>
        <dbReference type="EMBL" id="VAV89065.1"/>
    </source>
</evidence>
<dbReference type="InterPro" id="IPR007393">
    <property type="entry name" value="YlxR_dom"/>
</dbReference>
<evidence type="ECO:0000259" key="1">
    <source>
        <dbReference type="Pfam" id="PF04296"/>
    </source>
</evidence>